<dbReference type="OrthoDB" id="5676998at2"/>
<proteinExistence type="predicted"/>
<keyword evidence="4" id="KW-1185">Reference proteome</keyword>
<dbReference type="RefSeq" id="WP_004414796.1">
    <property type="nucleotide sequence ID" value="NZ_ACZV01000005.1"/>
</dbReference>
<name>C9QLT9_VIBOR</name>
<dbReference type="STRING" id="675816.VIA_003511"/>
<evidence type="ECO:0000313" key="2">
    <source>
        <dbReference type="EMBL" id="EGU46547.1"/>
    </source>
</evidence>
<gene>
    <name evidence="1" type="ORF">VIA_003511</name>
    <name evidence="2" type="ORF">VIOR3934_07333</name>
</gene>
<sequence length="122" mass="14149">MCKQQDQADFQRVTDVVQRYFTGLHHGDSQLLSSIFHPDAYLKAPQLRRGLAEWLSLVEQRAKPIDNGDSFDYQILSIDVIGQQAMVKVLCPLLGRTYIDFLGLLYEDQQWRIVNKMYADIE</sequence>
<evidence type="ECO:0000313" key="1">
    <source>
        <dbReference type="EMBL" id="EEX92866.1"/>
    </source>
</evidence>
<dbReference type="AlphaFoldDB" id="C9QLT9"/>
<dbReference type="eggNOG" id="ENOG5032SVH">
    <property type="taxonomic scope" value="Bacteria"/>
</dbReference>
<dbReference type="EMBL" id="ACZV01000005">
    <property type="protein sequence ID" value="EEX92866.1"/>
    <property type="molecule type" value="Genomic_DNA"/>
</dbReference>
<protein>
    <recommendedName>
        <fullName evidence="5">Nuclear transport factor 2 family protein</fullName>
    </recommendedName>
</protein>
<dbReference type="EMBL" id="AFWH01000062">
    <property type="protein sequence ID" value="EGU46547.1"/>
    <property type="molecule type" value="Genomic_DNA"/>
</dbReference>
<dbReference type="Proteomes" id="UP000003515">
    <property type="component" value="Unassembled WGS sequence"/>
</dbReference>
<accession>C9QLT9</accession>
<dbReference type="SUPFAM" id="SSF54427">
    <property type="entry name" value="NTF2-like"/>
    <property type="match status" value="1"/>
</dbReference>
<dbReference type="InterPro" id="IPR039437">
    <property type="entry name" value="FrzH/put_lumazine-bd"/>
</dbReference>
<reference evidence="1 4" key="1">
    <citation type="submission" date="2009-10" db="EMBL/GenBank/DDBJ databases">
        <authorList>
            <consortium name="Los Alamos National Laboratory (LANL)"/>
            <consortium name="National Microbial Pathogen Data Resource (NMPDR)"/>
            <person name="Munk A.C."/>
            <person name="Chertkov O."/>
            <person name="Tapia R."/>
            <person name="Green L."/>
            <person name="Rogers Y."/>
            <person name="Detter J.C."/>
            <person name="Bruce D."/>
            <person name="Brettin T.S."/>
            <person name="Colwell R.R."/>
            <person name="Huq A."/>
            <person name="Grim C.J."/>
            <person name="Hasan N.A."/>
            <person name="Bartels D."/>
            <person name="Vonstein V."/>
        </authorList>
    </citation>
    <scope>NUCLEOTIDE SEQUENCE [LARGE SCALE GENOMIC DNA]</scope>
    <source>
        <strain evidence="1 4">CIP 102891</strain>
    </source>
</reference>
<evidence type="ECO:0000313" key="4">
    <source>
        <dbReference type="Proteomes" id="UP000003515"/>
    </source>
</evidence>
<comment type="caution">
    <text evidence="2">The sequence shown here is derived from an EMBL/GenBank/DDBJ whole genome shotgun (WGS) entry which is preliminary data.</text>
</comment>
<dbReference type="PATRIC" id="fig|675816.5.peg.3634"/>
<dbReference type="Gene3D" id="3.10.450.50">
    <property type="match status" value="1"/>
</dbReference>
<dbReference type="InterPro" id="IPR032710">
    <property type="entry name" value="NTF2-like_dom_sf"/>
</dbReference>
<evidence type="ECO:0000313" key="3">
    <source>
        <dbReference type="Proteomes" id="UP000002817"/>
    </source>
</evidence>
<evidence type="ECO:0008006" key="5">
    <source>
        <dbReference type="Google" id="ProtNLM"/>
    </source>
</evidence>
<reference evidence="2 3" key="3">
    <citation type="journal article" date="2012" name="Int. J. Syst. Evol. Microbiol.">
        <title>Vibrio caribbeanicus sp. nov., isolated from the marine sponge Scleritoderma cyanea.</title>
        <authorList>
            <person name="Hoffmann M."/>
            <person name="Monday S.R."/>
            <person name="Allard M.W."/>
            <person name="Strain E.A."/>
            <person name="Whittaker P."/>
            <person name="Naum M."/>
            <person name="McCarthy P.J."/>
            <person name="Lopez J.V."/>
            <person name="Fischer M."/>
            <person name="Brown E.W."/>
        </authorList>
    </citation>
    <scope>NUCLEOTIDE SEQUENCE [LARGE SCALE GENOMIC DNA]</scope>
    <source>
        <strain evidence="2">CIP 102891</strain>
        <strain evidence="3">CIP 102891 / ATCC 33934</strain>
    </source>
</reference>
<organism evidence="2 3">
    <name type="scientific">Vibrio orientalis CIP 102891 = ATCC 33934</name>
    <dbReference type="NCBI Taxonomy" id="675816"/>
    <lineage>
        <taxon>Bacteria</taxon>
        <taxon>Pseudomonadati</taxon>
        <taxon>Pseudomonadota</taxon>
        <taxon>Gammaproteobacteria</taxon>
        <taxon>Vibrionales</taxon>
        <taxon>Vibrionaceae</taxon>
        <taxon>Vibrio</taxon>
        <taxon>Vibrio oreintalis group</taxon>
    </lineage>
</organism>
<dbReference type="Pfam" id="PF12893">
    <property type="entry name" value="Lumazine_bd_2"/>
    <property type="match status" value="1"/>
</dbReference>
<reference evidence="2" key="2">
    <citation type="submission" date="2011-08" db="EMBL/GenBank/DDBJ databases">
        <authorList>
            <person name="Hoffman M."/>
            <person name="Strain E.A."/>
            <person name="Brown E."/>
            <person name="Allard M.W."/>
        </authorList>
    </citation>
    <scope>NUCLEOTIDE SEQUENCE</scope>
    <source>
        <strain evidence="2">CIP 102891</strain>
    </source>
</reference>
<dbReference type="Proteomes" id="UP000002817">
    <property type="component" value="Unassembled WGS sequence"/>
</dbReference>